<dbReference type="EMBL" id="LNKI01000001">
    <property type="protein sequence ID" value="OSH01597.1"/>
    <property type="molecule type" value="Genomic_DNA"/>
</dbReference>
<dbReference type="Proteomes" id="UP000285462">
    <property type="component" value="Unassembled WGS sequence"/>
</dbReference>
<dbReference type="GO" id="GO:0016887">
    <property type="term" value="F:ATP hydrolysis activity"/>
    <property type="evidence" value="ECO:0007669"/>
    <property type="project" value="InterPro"/>
</dbReference>
<dbReference type="NCBIfam" id="NF010167">
    <property type="entry name" value="PRK13648.1"/>
    <property type="match status" value="2"/>
</dbReference>
<dbReference type="Pfam" id="PF00005">
    <property type="entry name" value="ABC_tran"/>
    <property type="match status" value="2"/>
</dbReference>
<dbReference type="EMBL" id="QRLP01000001">
    <property type="protein sequence ID" value="RHJ20314.1"/>
    <property type="molecule type" value="Genomic_DNA"/>
</dbReference>
<dbReference type="PANTHER" id="PTHR43553">
    <property type="entry name" value="HEAVY METAL TRANSPORTER"/>
    <property type="match status" value="1"/>
</dbReference>
<dbReference type="InterPro" id="IPR050095">
    <property type="entry name" value="ECF_ABC_transporter_ATP-bd"/>
</dbReference>
<feature type="region of interest" description="Disordered" evidence="9">
    <location>
        <begin position="252"/>
        <end position="276"/>
    </location>
</feature>
<gene>
    <name evidence="15" type="ORF">AL0467_0656</name>
    <name evidence="14" type="ORF">B5789_1368</name>
    <name evidence="11" type="ORF">C8077_03260</name>
    <name evidence="18" type="ORF">DW139_02970</name>
    <name evidence="17" type="ORF">DWX79_02660</name>
    <name evidence="16" type="ORF">F3K97_03240</name>
    <name evidence="13" type="ORF">GA542_03340</name>
    <name evidence="12" type="ORF">GA629_01275</name>
</gene>
<reference evidence="25 26" key="5">
    <citation type="journal article" date="2019" name="Nat. Med.">
        <title>A library of human gut bacterial isolates paired with longitudinal multiomics data enables mechanistic microbiome research.</title>
        <authorList>
            <person name="Poyet M."/>
            <person name="Groussin M."/>
            <person name="Gibbons S.M."/>
            <person name="Avila-Pacheco J."/>
            <person name="Jiang X."/>
            <person name="Kearney S.M."/>
            <person name="Perrotta A.R."/>
            <person name="Berdy B."/>
            <person name="Zhao S."/>
            <person name="Lieberman T.D."/>
            <person name="Swanson P.K."/>
            <person name="Smith M."/>
            <person name="Roesemann S."/>
            <person name="Alexander J.E."/>
            <person name="Rich S.A."/>
            <person name="Livny J."/>
            <person name="Vlamakis H."/>
            <person name="Clish C."/>
            <person name="Bullock K."/>
            <person name="Deik A."/>
            <person name="Scott J."/>
            <person name="Pierce K.A."/>
            <person name="Xavier R.J."/>
            <person name="Alm E.J."/>
        </authorList>
    </citation>
    <scope>NUCLEOTIDE SEQUENCE [LARGE SCALE GENOMIC DNA]</scope>
    <source>
        <strain evidence="12 25">BIOML-A105</strain>
        <strain evidence="13 26">BIOML-A26</strain>
    </source>
</reference>
<evidence type="ECO:0000256" key="8">
    <source>
        <dbReference type="ARBA" id="ARBA00023136"/>
    </source>
</evidence>
<dbReference type="InterPro" id="IPR027417">
    <property type="entry name" value="P-loop_NTPase"/>
</dbReference>
<evidence type="ECO:0000313" key="15">
    <source>
        <dbReference type="EMBL" id="OSH01597.1"/>
    </source>
</evidence>
<keyword evidence="5" id="KW-0547">Nucleotide-binding</keyword>
<comment type="similarity">
    <text evidence="2">Belongs to the ABC transporter superfamily.</text>
</comment>
<dbReference type="CDD" id="cd03225">
    <property type="entry name" value="ABC_cobalt_CbiO_domain1"/>
    <property type="match status" value="2"/>
</dbReference>
<evidence type="ECO:0000313" key="23">
    <source>
        <dbReference type="Proteomes" id="UP000285462"/>
    </source>
</evidence>
<reference evidence="15 20" key="1">
    <citation type="journal article" date="2016" name="Sci. Rep.">
        <title>Evaluation of genetic diversity among strains of the human gut commensal Bifidobacterium adolescentis.</title>
        <authorList>
            <person name="Duranti S."/>
            <person name="Milani C."/>
            <person name="Lugli G.A."/>
            <person name="Mancabelli L."/>
            <person name="Turroni F."/>
            <person name="Ferrario C."/>
            <person name="Mangifesta M."/>
            <person name="Viappiani A."/>
            <person name="Sanchez B."/>
            <person name="Margolles A."/>
            <person name="van Sinderen D."/>
            <person name="Ventura M."/>
        </authorList>
    </citation>
    <scope>NUCLEOTIDE SEQUENCE [LARGE SCALE GENOMIC DNA]</scope>
    <source>
        <strain evidence="15 20">AL46-7</strain>
    </source>
</reference>
<evidence type="ECO:0000256" key="3">
    <source>
        <dbReference type="ARBA" id="ARBA00022448"/>
    </source>
</evidence>
<dbReference type="PANTHER" id="PTHR43553:SF21">
    <property type="entry name" value="ABC TRANSPORTER ATP-BINDING PROTEIN MA_1418-RELATED"/>
    <property type="match status" value="1"/>
</dbReference>
<dbReference type="Proteomes" id="UP000464884">
    <property type="component" value="Chromosome"/>
</dbReference>
<evidence type="ECO:0000256" key="1">
    <source>
        <dbReference type="ARBA" id="ARBA00004236"/>
    </source>
</evidence>
<keyword evidence="4" id="KW-1003">Cell membrane</keyword>
<evidence type="ECO:0000313" key="12">
    <source>
        <dbReference type="EMBL" id="KAB5887235.1"/>
    </source>
</evidence>
<evidence type="ECO:0000313" key="21">
    <source>
        <dbReference type="Proteomes" id="UP000241454"/>
    </source>
</evidence>
<dbReference type="EMBL" id="CP028341">
    <property type="protein sequence ID" value="AVT45031.1"/>
    <property type="molecule type" value="Genomic_DNA"/>
</dbReference>
<reference evidence="16 24" key="6">
    <citation type="submission" date="2019-12" db="EMBL/GenBank/DDBJ databases">
        <title>Draft Genome Sequence of Bifidobacterium adolescentis ZJ2.</title>
        <authorList>
            <person name="Jin Z."/>
        </authorList>
    </citation>
    <scope>NUCLEOTIDE SEQUENCE [LARGE SCALE GENOMIC DNA]</scope>
    <source>
        <strain evidence="16 24">ZJ2</strain>
    </source>
</reference>
<evidence type="ECO:0000256" key="6">
    <source>
        <dbReference type="ARBA" id="ARBA00022840"/>
    </source>
</evidence>
<dbReference type="EMBL" id="QRVT01000001">
    <property type="protein sequence ID" value="RGS65999.1"/>
    <property type="molecule type" value="Genomic_DNA"/>
</dbReference>
<evidence type="ECO:0000256" key="4">
    <source>
        <dbReference type="ARBA" id="ARBA00022475"/>
    </source>
</evidence>
<reference evidence="22 23" key="4">
    <citation type="submission" date="2018-08" db="EMBL/GenBank/DDBJ databases">
        <title>A genome reference for cultivated species of the human gut microbiota.</title>
        <authorList>
            <person name="Zou Y."/>
            <person name="Xue W."/>
            <person name="Luo G."/>
        </authorList>
    </citation>
    <scope>NUCLEOTIDE SEQUENCE [LARGE SCALE GENOMIC DNA]</scope>
    <source>
        <strain evidence="17 23">AF21-27</strain>
        <strain evidence="18 22">AM12-20</strain>
    </source>
</reference>
<name>A0A076JHF3_BIFAD</name>
<evidence type="ECO:0000256" key="5">
    <source>
        <dbReference type="ARBA" id="ARBA00022741"/>
    </source>
</evidence>
<dbReference type="GO" id="GO:0043190">
    <property type="term" value="C:ATP-binding cassette (ABC) transporter complex"/>
    <property type="evidence" value="ECO:0007669"/>
    <property type="project" value="TreeGrafter"/>
</dbReference>
<dbReference type="SUPFAM" id="SSF52540">
    <property type="entry name" value="P-loop containing nucleoside triphosphate hydrolases"/>
    <property type="match status" value="2"/>
</dbReference>
<sequence length="541" mass="59072">MITVRDLSWQYEPLVDGGKPVDSLKHVSFDIKSGSFVGVIGPTGAGKSTLCMALAGIIPNLADGTMTGLVEVNGMNTSRHSVSALSERIGYVQQDPEAQLFCASVEDEIAFPLENRGIAPDIIDKQIDVMLDLVGMTGYRKRVPTSLSGGQMQRVAIAAALAAEPDVLILDEPTAALDPEGKQEVFDVLERIRQTRSMTVIMAEQDTEHIAYWADQVLFMVNGELVRNGDASLFVREKGLLESSGVQVADDPLPQVKAVQQGKKHKKDKKNQPERSKDVVISLDHVSYQYERGGNASKALDDVTFDIERGSFIGLIGRNGSGKTTLAKHLNGLIRPTQGTVTVDGLDASKHSVGEMAAHVGFVFQNPDHQIFCSTTKEEIAFGPTALGLDGATVFKRVDEMLTLFDLHRYEDVSPATLGYGERRAVALSSVLAMRTPILVLDEPTAGLDHRLAARFLGTIEKLNQRGVTIVMISHDMRAVYRYCTHVLELEDGKVVQYGPIDRSEAAQKQSRTIRKPRKSNGPVSATHVLLKVTKHEEGRH</sequence>
<keyword evidence="6 17" id="KW-0067">ATP-binding</keyword>
<reference evidence="14 19" key="2">
    <citation type="submission" date="2017-03" db="EMBL/GenBank/DDBJ databases">
        <title>Maternal inheritance of bifidobacteria.</title>
        <authorList>
            <person name="Lugli G.A."/>
            <person name="Duranti S."/>
            <person name="Milani C."/>
            <person name="Mancabelli L."/>
        </authorList>
    </citation>
    <scope>NUCLEOTIDE SEQUENCE [LARGE SCALE GENOMIC DNA]</scope>
    <source>
        <strain evidence="14 19">1892B</strain>
    </source>
</reference>
<dbReference type="EMBL" id="NAQF01000005">
    <property type="protein sequence ID" value="OQM57881.1"/>
    <property type="molecule type" value="Genomic_DNA"/>
</dbReference>
<dbReference type="EMBL" id="WDFR01000001">
    <property type="protein sequence ID" value="KAB6032212.1"/>
    <property type="molecule type" value="Genomic_DNA"/>
</dbReference>
<feature type="domain" description="ABC transporter" evidence="10">
    <location>
        <begin position="281"/>
        <end position="517"/>
    </location>
</feature>
<dbReference type="Proteomes" id="UP000470200">
    <property type="component" value="Unassembled WGS sequence"/>
</dbReference>
<feature type="region of interest" description="Disordered" evidence="9">
    <location>
        <begin position="501"/>
        <end position="527"/>
    </location>
</feature>
<dbReference type="GO" id="GO:0005524">
    <property type="term" value="F:ATP binding"/>
    <property type="evidence" value="ECO:0007669"/>
    <property type="project" value="UniProtKB-KW"/>
</dbReference>
<dbReference type="RefSeq" id="WP_003808768.1">
    <property type="nucleotide sequence ID" value="NZ_AP031418.1"/>
</dbReference>
<evidence type="ECO:0000259" key="10">
    <source>
        <dbReference type="PROSITE" id="PS50893"/>
    </source>
</evidence>
<organism evidence="17 23">
    <name type="scientific">Bifidobacterium adolescentis</name>
    <dbReference type="NCBI Taxonomy" id="1680"/>
    <lineage>
        <taxon>Bacteria</taxon>
        <taxon>Bacillati</taxon>
        <taxon>Actinomycetota</taxon>
        <taxon>Actinomycetes</taxon>
        <taxon>Bifidobacteriales</taxon>
        <taxon>Bifidobacteriaceae</taxon>
        <taxon>Bifidobacterium</taxon>
    </lineage>
</organism>
<dbReference type="EMBL" id="CP047129">
    <property type="protein sequence ID" value="QHB62369.1"/>
    <property type="molecule type" value="Genomic_DNA"/>
</dbReference>
<dbReference type="GO" id="GO:0042626">
    <property type="term" value="F:ATPase-coupled transmembrane transporter activity"/>
    <property type="evidence" value="ECO:0007669"/>
    <property type="project" value="TreeGrafter"/>
</dbReference>
<dbReference type="SMART" id="SM00382">
    <property type="entry name" value="AAA"/>
    <property type="match status" value="2"/>
</dbReference>
<dbReference type="Proteomes" id="UP000193208">
    <property type="component" value="Unassembled WGS sequence"/>
</dbReference>
<comment type="subcellular location">
    <subcellularLocation>
        <location evidence="1">Cell membrane</location>
    </subcellularLocation>
</comment>
<dbReference type="eggNOG" id="COG4172">
    <property type="taxonomic scope" value="Bacteria"/>
</dbReference>
<keyword evidence="3" id="KW-0813">Transport</keyword>
<dbReference type="InterPro" id="IPR015856">
    <property type="entry name" value="ABC_transpr_CbiO/EcfA_su"/>
</dbReference>
<proteinExistence type="inferred from homology"/>
<dbReference type="PROSITE" id="PS50893">
    <property type="entry name" value="ABC_TRANSPORTER_2"/>
    <property type="match status" value="2"/>
</dbReference>
<evidence type="ECO:0000313" key="14">
    <source>
        <dbReference type="EMBL" id="OQM57881.1"/>
    </source>
</evidence>
<dbReference type="FunFam" id="3.40.50.300:FF:000224">
    <property type="entry name" value="Energy-coupling factor transporter ATP-binding protein EcfA"/>
    <property type="match status" value="1"/>
</dbReference>
<evidence type="ECO:0000313" key="26">
    <source>
        <dbReference type="Proteomes" id="UP000470926"/>
    </source>
</evidence>
<evidence type="ECO:0000313" key="18">
    <source>
        <dbReference type="EMBL" id="RHJ20314.1"/>
    </source>
</evidence>
<keyword evidence="8" id="KW-0472">Membrane</keyword>
<keyword evidence="7" id="KW-1278">Translocase</keyword>
<evidence type="ECO:0000313" key="16">
    <source>
        <dbReference type="EMBL" id="QHB62369.1"/>
    </source>
</evidence>
<evidence type="ECO:0000313" key="19">
    <source>
        <dbReference type="Proteomes" id="UP000192714"/>
    </source>
</evidence>
<dbReference type="KEGG" id="badl:BADO_0613"/>
<accession>A0A076JHF3</accession>
<evidence type="ECO:0000256" key="9">
    <source>
        <dbReference type="SAM" id="MobiDB-lite"/>
    </source>
</evidence>
<dbReference type="Proteomes" id="UP000192714">
    <property type="component" value="Unassembled WGS sequence"/>
</dbReference>
<dbReference type="Proteomes" id="UP000241454">
    <property type="component" value="Chromosome"/>
</dbReference>
<evidence type="ECO:0000256" key="2">
    <source>
        <dbReference type="ARBA" id="ARBA00005417"/>
    </source>
</evidence>
<evidence type="ECO:0000313" key="25">
    <source>
        <dbReference type="Proteomes" id="UP000470200"/>
    </source>
</evidence>
<feature type="domain" description="ABC transporter" evidence="10">
    <location>
        <begin position="2"/>
        <end position="247"/>
    </location>
</feature>
<evidence type="ECO:0000313" key="22">
    <source>
        <dbReference type="Proteomes" id="UP000284589"/>
    </source>
</evidence>
<evidence type="ECO:0000313" key="17">
    <source>
        <dbReference type="EMBL" id="RGS65999.1"/>
    </source>
</evidence>
<dbReference type="Gene3D" id="3.40.50.300">
    <property type="entry name" value="P-loop containing nucleotide triphosphate hydrolases"/>
    <property type="match status" value="2"/>
</dbReference>
<evidence type="ECO:0000313" key="20">
    <source>
        <dbReference type="Proteomes" id="UP000193208"/>
    </source>
</evidence>
<dbReference type="InterPro" id="IPR017871">
    <property type="entry name" value="ABC_transporter-like_CS"/>
</dbReference>
<evidence type="ECO:0000313" key="24">
    <source>
        <dbReference type="Proteomes" id="UP000464884"/>
    </source>
</evidence>
<dbReference type="InterPro" id="IPR003439">
    <property type="entry name" value="ABC_transporter-like_ATP-bd"/>
</dbReference>
<evidence type="ECO:0000256" key="7">
    <source>
        <dbReference type="ARBA" id="ARBA00022967"/>
    </source>
</evidence>
<dbReference type="Proteomes" id="UP000284589">
    <property type="component" value="Unassembled WGS sequence"/>
</dbReference>
<dbReference type="Proteomes" id="UP000470926">
    <property type="component" value="Unassembled WGS sequence"/>
</dbReference>
<dbReference type="InterPro" id="IPR003593">
    <property type="entry name" value="AAA+_ATPase"/>
</dbReference>
<protein>
    <submittedName>
        <fullName evidence="17">ATP-binding cassette domain-containing protein</fullName>
    </submittedName>
    <submittedName>
        <fullName evidence="11 14">Cobalt ABC transporter</fullName>
    </submittedName>
    <submittedName>
        <fullName evidence="12">Energy-coupling factor ABC transporter ATP-binding protein</fullName>
    </submittedName>
</protein>
<dbReference type="EMBL" id="WDIP01000001">
    <property type="protein sequence ID" value="KAB5887235.1"/>
    <property type="molecule type" value="Genomic_DNA"/>
</dbReference>
<dbReference type="PROSITE" id="PS00211">
    <property type="entry name" value="ABC_TRANSPORTER_1"/>
    <property type="match status" value="1"/>
</dbReference>
<evidence type="ECO:0000313" key="13">
    <source>
        <dbReference type="EMBL" id="KAB6032212.1"/>
    </source>
</evidence>
<reference evidence="11 21" key="3">
    <citation type="submission" date="2018-03" db="EMBL/GenBank/DDBJ databases">
        <authorList>
            <person name="Keele B.F."/>
        </authorList>
    </citation>
    <scope>NUCLEOTIDE SEQUENCE [LARGE SCALE GENOMIC DNA]</scope>
    <source>
        <strain evidence="11 21">1-11</strain>
    </source>
</reference>
<evidence type="ECO:0000313" key="11">
    <source>
        <dbReference type="EMBL" id="AVT45031.1"/>
    </source>
</evidence>
<dbReference type="AlphaFoldDB" id="A0A076JHF3"/>